<dbReference type="Pfam" id="PF00109">
    <property type="entry name" value="ketoacyl-synt"/>
    <property type="match status" value="1"/>
</dbReference>
<dbReference type="CDD" id="cd05930">
    <property type="entry name" value="A_NRPS"/>
    <property type="match status" value="2"/>
</dbReference>
<dbReference type="InterPro" id="IPR016035">
    <property type="entry name" value="Acyl_Trfase/lysoPLipase"/>
</dbReference>
<evidence type="ECO:0000256" key="1">
    <source>
        <dbReference type="ARBA" id="ARBA00001957"/>
    </source>
</evidence>
<evidence type="ECO:0000259" key="7">
    <source>
        <dbReference type="PROSITE" id="PS52004"/>
    </source>
</evidence>
<dbReference type="Gene3D" id="3.40.50.980">
    <property type="match status" value="2"/>
</dbReference>
<dbReference type="Pfam" id="PF21394">
    <property type="entry name" value="Beta-ketacyl_N"/>
    <property type="match status" value="1"/>
</dbReference>
<comment type="cofactor">
    <cofactor evidence="1">
        <name>pantetheine 4'-phosphate</name>
        <dbReference type="ChEBI" id="CHEBI:47942"/>
    </cofactor>
</comment>
<dbReference type="Proteomes" id="UP000614216">
    <property type="component" value="Unassembled WGS sequence"/>
</dbReference>
<dbReference type="FunFam" id="3.40.50.12780:FF:000012">
    <property type="entry name" value="Non-ribosomal peptide synthetase"/>
    <property type="match status" value="1"/>
</dbReference>
<dbReference type="InterPro" id="IPR045851">
    <property type="entry name" value="AMP-bd_C_sf"/>
</dbReference>
<dbReference type="SUPFAM" id="SSF47336">
    <property type="entry name" value="ACP-like"/>
    <property type="match status" value="3"/>
</dbReference>
<dbReference type="SUPFAM" id="SSF52777">
    <property type="entry name" value="CoA-dependent acyltransferases"/>
    <property type="match status" value="6"/>
</dbReference>
<evidence type="ECO:0000259" key="6">
    <source>
        <dbReference type="PROSITE" id="PS50075"/>
    </source>
</evidence>
<feature type="domain" description="Carrier" evidence="6">
    <location>
        <begin position="1425"/>
        <end position="1509"/>
    </location>
</feature>
<dbReference type="FunFam" id="1.10.1200.10:FF:000005">
    <property type="entry name" value="Nonribosomal peptide synthetase 1"/>
    <property type="match status" value="1"/>
</dbReference>
<dbReference type="Gene3D" id="3.30.300.30">
    <property type="match status" value="2"/>
</dbReference>
<dbReference type="Pfam" id="PF00668">
    <property type="entry name" value="Condensation"/>
    <property type="match status" value="3"/>
</dbReference>
<dbReference type="InterPro" id="IPR049490">
    <property type="entry name" value="C883_1060-like_KR_N"/>
</dbReference>
<reference evidence="8" key="1">
    <citation type="submission" date="2021-01" db="EMBL/GenBank/DDBJ databases">
        <title>Fulvivirga kasyanovii gen. nov., sp nov., a novel member of the phylum Bacteroidetes isolated from seawater in a mussel farm.</title>
        <authorList>
            <person name="Zhao L.-H."/>
            <person name="Wang Z.-J."/>
        </authorList>
    </citation>
    <scope>NUCLEOTIDE SEQUENCE</scope>
    <source>
        <strain evidence="8">29W222</strain>
    </source>
</reference>
<gene>
    <name evidence="8" type="ORF">JMN32_25100</name>
</gene>
<dbReference type="InterPro" id="IPR036736">
    <property type="entry name" value="ACP-like_sf"/>
</dbReference>
<dbReference type="NCBIfam" id="NF003417">
    <property type="entry name" value="PRK04813.1"/>
    <property type="match status" value="2"/>
</dbReference>
<dbReference type="Gene3D" id="3.30.559.10">
    <property type="entry name" value="Chloramphenicol acetyltransferase-like domain"/>
    <property type="match status" value="3"/>
</dbReference>
<dbReference type="InterPro" id="IPR010060">
    <property type="entry name" value="NRPS_synth"/>
</dbReference>
<dbReference type="Pfam" id="PF08659">
    <property type="entry name" value="KR"/>
    <property type="match status" value="1"/>
</dbReference>
<feature type="domain" description="Carrier" evidence="6">
    <location>
        <begin position="2445"/>
        <end position="2519"/>
    </location>
</feature>
<dbReference type="PROSITE" id="PS00012">
    <property type="entry name" value="PHOSPHOPANTETHEINE"/>
    <property type="match status" value="2"/>
</dbReference>
<dbReference type="SUPFAM" id="SSF51735">
    <property type="entry name" value="NAD(P)-binding Rossmann-fold domains"/>
    <property type="match status" value="2"/>
</dbReference>
<dbReference type="PROSITE" id="PS00455">
    <property type="entry name" value="AMP_BINDING"/>
    <property type="match status" value="2"/>
</dbReference>
<dbReference type="InterPro" id="IPR023213">
    <property type="entry name" value="CAT-like_dom_sf"/>
</dbReference>
<comment type="caution">
    <text evidence="8">The sequence shown here is derived from an EMBL/GenBank/DDBJ whole genome shotgun (WGS) entry which is preliminary data.</text>
</comment>
<dbReference type="SUPFAM" id="SSF53901">
    <property type="entry name" value="Thiolase-like"/>
    <property type="match status" value="1"/>
</dbReference>
<dbReference type="Gene3D" id="1.10.1200.10">
    <property type="entry name" value="ACP-like"/>
    <property type="match status" value="3"/>
</dbReference>
<dbReference type="InterPro" id="IPR016036">
    <property type="entry name" value="Malonyl_transacylase_ACP-bd"/>
</dbReference>
<dbReference type="InterPro" id="IPR013968">
    <property type="entry name" value="PKS_KR"/>
</dbReference>
<dbReference type="NCBIfam" id="TIGR01733">
    <property type="entry name" value="AA-adenyl-dom"/>
    <property type="match status" value="2"/>
</dbReference>
<name>A0A937KGX1_9BACT</name>
<dbReference type="InterPro" id="IPR020845">
    <property type="entry name" value="AMP-binding_CS"/>
</dbReference>
<dbReference type="Gene3D" id="3.40.50.720">
    <property type="entry name" value="NAD(P)-binding Rossmann-like Domain"/>
    <property type="match status" value="1"/>
</dbReference>
<dbReference type="InterPro" id="IPR036291">
    <property type="entry name" value="NAD(P)-bd_dom_sf"/>
</dbReference>
<dbReference type="CDD" id="cd19534">
    <property type="entry name" value="E_NRPS"/>
    <property type="match status" value="1"/>
</dbReference>
<dbReference type="InterPro" id="IPR014030">
    <property type="entry name" value="Ketoacyl_synth_N"/>
</dbReference>
<dbReference type="SMART" id="SM00823">
    <property type="entry name" value="PKS_PP"/>
    <property type="match status" value="3"/>
</dbReference>
<dbReference type="FunFam" id="3.40.50.980:FF:000001">
    <property type="entry name" value="Non-ribosomal peptide synthetase"/>
    <property type="match status" value="1"/>
</dbReference>
<dbReference type="Pfam" id="PF00550">
    <property type="entry name" value="PP-binding"/>
    <property type="match status" value="3"/>
</dbReference>
<dbReference type="Gene3D" id="3.40.47.10">
    <property type="match status" value="1"/>
</dbReference>
<organism evidence="8 9">
    <name type="scientific">Fulvivirga marina</name>
    <dbReference type="NCBI Taxonomy" id="2494733"/>
    <lineage>
        <taxon>Bacteria</taxon>
        <taxon>Pseudomonadati</taxon>
        <taxon>Bacteroidota</taxon>
        <taxon>Cytophagia</taxon>
        <taxon>Cytophagales</taxon>
        <taxon>Fulvivirgaceae</taxon>
        <taxon>Fulvivirga</taxon>
    </lineage>
</organism>
<dbReference type="RefSeq" id="WP_202859161.1">
    <property type="nucleotide sequence ID" value="NZ_JAEUGD010000067.1"/>
</dbReference>
<dbReference type="Pfam" id="PF02801">
    <property type="entry name" value="Ketoacyl-synt_C"/>
    <property type="match status" value="1"/>
</dbReference>
<dbReference type="InterPro" id="IPR042099">
    <property type="entry name" value="ANL_N_sf"/>
</dbReference>
<evidence type="ECO:0000313" key="8">
    <source>
        <dbReference type="EMBL" id="MBL6449613.1"/>
    </source>
</evidence>
<keyword evidence="4" id="KW-0808">Transferase</keyword>
<dbReference type="GO" id="GO:0043041">
    <property type="term" value="P:amino acid activation for nonribosomal peptide biosynthetic process"/>
    <property type="evidence" value="ECO:0007669"/>
    <property type="project" value="TreeGrafter"/>
</dbReference>
<dbReference type="SMART" id="SM00825">
    <property type="entry name" value="PKS_KS"/>
    <property type="match status" value="1"/>
</dbReference>
<keyword evidence="3" id="KW-0597">Phosphoprotein</keyword>
<evidence type="ECO:0000256" key="3">
    <source>
        <dbReference type="ARBA" id="ARBA00022553"/>
    </source>
</evidence>
<dbReference type="InterPro" id="IPR000873">
    <property type="entry name" value="AMP-dep_synth/lig_dom"/>
</dbReference>
<dbReference type="Gene3D" id="3.30.559.30">
    <property type="entry name" value="Nonribosomal peptide synthetase, condensation domain"/>
    <property type="match status" value="3"/>
</dbReference>
<dbReference type="Gene3D" id="2.30.38.10">
    <property type="entry name" value="Luciferase, Domain 3"/>
    <property type="match status" value="1"/>
</dbReference>
<dbReference type="InterPro" id="IPR009081">
    <property type="entry name" value="PP-bd_ACP"/>
</dbReference>
<dbReference type="GO" id="GO:0006633">
    <property type="term" value="P:fatty acid biosynthetic process"/>
    <property type="evidence" value="ECO:0007669"/>
    <property type="project" value="InterPro"/>
</dbReference>
<dbReference type="PANTHER" id="PTHR45527:SF1">
    <property type="entry name" value="FATTY ACID SYNTHASE"/>
    <property type="match status" value="1"/>
</dbReference>
<dbReference type="Pfam" id="PF00698">
    <property type="entry name" value="Acyl_transf_1"/>
    <property type="match status" value="1"/>
</dbReference>
<dbReference type="InterPro" id="IPR020806">
    <property type="entry name" value="PKS_PP-bd"/>
</dbReference>
<dbReference type="Pfam" id="PF16197">
    <property type="entry name" value="KAsynt_C_assoc"/>
    <property type="match status" value="1"/>
</dbReference>
<dbReference type="CDD" id="cd00833">
    <property type="entry name" value="PKS"/>
    <property type="match status" value="1"/>
</dbReference>
<evidence type="ECO:0000256" key="5">
    <source>
        <dbReference type="ARBA" id="ARBA00029443"/>
    </source>
</evidence>
<dbReference type="CDD" id="cd19543">
    <property type="entry name" value="DCL_NRPS"/>
    <property type="match status" value="1"/>
</dbReference>
<dbReference type="InterPro" id="IPR001242">
    <property type="entry name" value="Condensation_dom"/>
</dbReference>
<dbReference type="InterPro" id="IPR006162">
    <property type="entry name" value="Ppantetheine_attach_site"/>
</dbReference>
<dbReference type="InterPro" id="IPR014031">
    <property type="entry name" value="Ketoacyl_synth_C"/>
</dbReference>
<keyword evidence="2" id="KW-0596">Phosphopantetheine</keyword>
<dbReference type="SUPFAM" id="SSF55048">
    <property type="entry name" value="Probable ACP-binding domain of malonyl-CoA ACP transacylase"/>
    <property type="match status" value="1"/>
</dbReference>
<dbReference type="SMART" id="SM00827">
    <property type="entry name" value="PKS_AT"/>
    <property type="match status" value="1"/>
</dbReference>
<dbReference type="SUPFAM" id="SSF56801">
    <property type="entry name" value="Acetyl-CoA synthetase-like"/>
    <property type="match status" value="2"/>
</dbReference>
<feature type="domain" description="Ketosynthase family 3 (KS3)" evidence="7">
    <location>
        <begin position="7"/>
        <end position="432"/>
    </location>
</feature>
<dbReference type="GO" id="GO:0044550">
    <property type="term" value="P:secondary metabolite biosynthetic process"/>
    <property type="evidence" value="ECO:0007669"/>
    <property type="project" value="TreeGrafter"/>
</dbReference>
<dbReference type="PROSITE" id="PS50075">
    <property type="entry name" value="CARRIER"/>
    <property type="match status" value="3"/>
</dbReference>
<dbReference type="InterPro" id="IPR057326">
    <property type="entry name" value="KR_dom"/>
</dbReference>
<proteinExistence type="inferred from homology"/>
<dbReference type="GO" id="GO:0004315">
    <property type="term" value="F:3-oxoacyl-[acyl-carrier-protein] synthase activity"/>
    <property type="evidence" value="ECO:0007669"/>
    <property type="project" value="InterPro"/>
</dbReference>
<dbReference type="GO" id="GO:0005737">
    <property type="term" value="C:cytoplasm"/>
    <property type="evidence" value="ECO:0007669"/>
    <property type="project" value="TreeGrafter"/>
</dbReference>
<protein>
    <submittedName>
        <fullName evidence="8">Amino acid adenylation domain-containing protein</fullName>
    </submittedName>
</protein>
<dbReference type="Gene3D" id="3.40.366.10">
    <property type="entry name" value="Malonyl-Coenzyme A Acyl Carrier Protein, domain 2"/>
    <property type="match status" value="1"/>
</dbReference>
<dbReference type="Gene3D" id="3.40.50.12780">
    <property type="entry name" value="N-terminal domain of ligase-like"/>
    <property type="match status" value="1"/>
</dbReference>
<dbReference type="SMART" id="SM00822">
    <property type="entry name" value="PKS_KR"/>
    <property type="match status" value="1"/>
</dbReference>
<dbReference type="InterPro" id="IPR010071">
    <property type="entry name" value="AA_adenyl_dom"/>
</dbReference>
<dbReference type="InterPro" id="IPR020841">
    <property type="entry name" value="PKS_Beta-ketoAc_synthase_dom"/>
</dbReference>
<sequence length="4038" mass="454538">MSEKYTGLEIAIIGISGRFPGAENITTFWENLKSGVSGIKELDDKDLLQEGVSREEMARPDYVKANAYLENKASFDAAFFGYLPDEAELMDPQIRAFHECSWEAIEDSGYGDIGRMNKKVGVFSTGSVNTPWILNAEVKNREGLIDGFTSSHLRDITFLSSRIAYNLNLKGPAVFIQTACSSSLVAVHEACSSLLLGECDMAMAGGVNIKHYSHKGYRYQKGMIHSADGKCRPFDKDANGTVGGEGVGVVVLKKLKQAIEDNDNIYAIIKGSAINNDGDNKVGFTAPSVKGQADAILRAQRLARVDSQSISYIETHGTATELGDPVEVQALSYAFGARKNNPLVLGALKSNIGHLDSAAGVAGLIKAVLCIKNRQLPPTLHFKEPNPLIDMESAGFHVNNTLQDWKPSAGVLRAGVSSFGIGGTNAHIVLEEAPAVGASPAGRRPYYLLPVSAETDNSLKSNCDRLADKLKNTSGINLADVSYTLLTGRKAMKLRKTFVVEGVDEAVKQLRDAEDQKTYNIAGDTLRHTVFMFSGQGAQYFSMCKGLYVSEPVFRHTLNSCLKVAESIAGLNFENILFSDDPEEKIHQTQYTQPILFSVEYALAKLIMSWGIKPDYMIGHSIGEYVAACISGVFKLEDAIRLVVKRGYLMSQCADGGMLSVEGIHEELLKQEIHAFSGVEIAVINTTNSFVLAGNAKEIDAINQHFIALGFETKRVKTSKAFHSSLMDEVLDVFESEFNNVNFGLPSIPFVSNVTGELITPEMSNDPKYWSSHLRSTVQFEKGMRTLRQMRESIFIEVGPGRTLANYAEAIFEEAEQHKAISLVKHRKQEVNDQRYLLERVGKFWEYGVSVDWQMFFSEEGKRRRLALPTYAFEKNIFTTNFNLELLLSNSFAGLVAEETNDTTEYLYHTNWKQARNMEFSQVGVSQQKSNYLVFCGEETYSELIINNLREQGHQVVTVSYGDSFIKQGAESYTINYSDTDMLSTLWKSVQETYGTPHHILYHASLKGKAPIVEYEGIHRELSTGYVGLAMIVKSLAHSTIREEVKLTVFTNHIARIVPGETIDPLKAMLLSVAKIAPSELPNLLVEVVDLPYPFSSKEEALLYCDPSIKQLQAEDFGSSPLTAYRWMQQWKPFLESIPASEVSAGETPIRKGGAYLVIGGFGGMGLSVSRSLAMNHQANLILTHRSPFPEREQWDQVLASSDDDDLKTKIKELQEMESFGATVTLYQLDVSDEEAVKQFCRWLMEDYSDLDGLIWAAGEVDHGGIIRNRDMEDMILPLQSKVHGLLLFEQYLDISKINLVVLFSSIGNVLYHIKFGQVAYNASNEFVEHYAPYLREKYGVKALAINWCDWFDVGMSYKVNSKTLDTTDSEDINAQIVHGISPQEGVAVFYHCIAQPYTAFTIYKGDIGKALENSREQYLKTRETASGEEVKTLSKEHNPVEALTEVYEAFFGKQVSVKDDFFELGGDSLKAMSLVARINKHLGVSLSISDIYRNPTIKELAESLKTLSVNDNRTGLIEKSEEKLLYHTSSEQLRLYFLQSFNPQSIAYNETFILRATESIDIDKFQSALNELVRHQESLRTQFSNVEGTIYQEIIDSYAVPVETLEFQGDLEATVEKFVKPFDLSKAPLLRAGVINTDDAQYILLDTHHIVVDGVSKEILFNELSVLYKGSEVAGLSLTYKDYAEWQCSEQYKDRLEKQKAFWLDKFSEEIASMELPTDFDRTSAIGDEGALFTFEIPKSEPFYKTIAGSGSCFNLLMACYTLLLGRLSNQKDIVVGTPITGRPDTELEKVIGMFVRTLAIRNQIDAGGSFNEYFRKVTENTLACIENQDYPLEDLIDALQLERDPGRNNPLFDCILVYRDGREGQVETTSEEVFINEQSAHIVSRFNLTLSILESEDSLSCNFIYAPALFKESSISNFATYFKNIFQAVTQNNEITISDIPILSEAERNKLLYTWNNSRIDLPLDKTLPILFKEQAIRVPDKAAVVTRNAELSYSELDVLSNQLASFLKSEYNIGEQDMLGVMVERDEWLIVTLLAILKLGATYIPIDPDFPEERILYIKQDSACSLLIDYNVLETFRAKAPEISKDFNAPVFSSSTLAYIIYTSGSTGQPKGVMIEHRSIINTVCSQIADGVIKETDQSLQFANQSFDVSMWDIFNTLLCGATLHMVSDAEKKDVASFTNFLKEHKVTIASLPPAYVKMLDLSEIQSLKTLITGGEEAPYEEAVEFSKRGRYYNSYGPTEASVCASMYTGDIPRIVPIGKPVGNMKLYVLSDDFQLQPPGVVGELCISGPGLSRGYLNKKEITASSFVPNPFEPGERMYRTGDLAIRLSDGNIIFKGRKDTQVKVRGYRIELEEIENILQQQEGVQQVVVEVVNKNLAAFYTSDSEQDMASALHNTAQEKLPAYMVPDNYIRLEHIPITVNGKIDRAELKTHKIEQQVPFEEAVTPEEQLLVSVWKEVLQKQKIGIRDNFFMIGGDSIKSIQISSKLRQQGYEVGIKDIFTYQTIAELARHIARSEAQEEQDDVVGEIPLSPIQAWFFSSAYANKEHFNQSVMLEFPEGTKAEMLDELFRVLVKRHDILKVQFNTEGQPPKQYIASDANTPKIQEYDLRAEDEPQKKIQEIIQQTQSSLQFGEGLLFRTVLFRLTTGSHLFFTLHHLLVDGVSWRILFNDLETLIHQYEAGEELNLPSKTASFQAWVHRLQEYMGKSMYRDGISYWKKFLEDHEGANQNFGFASGKNLFGSRMTTTRKMDVRATEILLTEANKPFNTRINDLLLTALKLAFQEVFNTDSLTVDLENHGRSPVIDCNVQDTIGWFTTFYPVILEGKEENLAESIQRTKESLRAVPNEGIDYLLGRYIEGSLKQASVSSVSFNYLGQFDTVNQTNHFRILPQTDSFDTDAHSRRFYDLDISAIVVDGCLEFTLISDSTSLGEDTAIHFLRSFSNWLESISAYCTERKDRTLSPSDLVYNKLDQETLRKLEADFEPEDVYPLTPLQKGIHFHWVMEPDVNSYFQQTTCRIHGALDMAILEESFELIMKRHPVLRSIFLEDMVSDPVQVVLAKGELPVTYYDLRDICATGDKTVLLEEYRKKDANNKFRLDQGALFRISVFHTGESEYQILWSHHHIIMDGWCMGLIVNEFLDIYKASIHKYELNLPAAPAYDSYLQWLGDRDTAKSLNFWSEYLSGLESNTEIPGKIEDSDNEQVGHHPKQNIHFTLDEEKTAQLRQVCGQTGVTESNFIQTLWGISLGLLQNTNDLAFGAVVSGRPSEVPGVEQMVGLFINTIPVRVSYDESDTFSDVIRRNQQFFIQSTDHHYVQLAEIQTRVGNGFQLDHLVVFENYPFQTSVHSDDQTGFELKDPAVYEETNYDFALTVLPADALEFKFTYDTSKFTNESLETLRDHFLRVLMLSIDRPSQKISEVNLLDEIELQHVLELSRGFEVEYDLDKSVIARFEEHAAHTPNAVALRFEGEELTYRALNEQANLLANVLLAAGGKGAKVPVCVDRSFDLIVSILAILKSGAVYVPLDETFPDSRINVILQEIDASVALVSKTNNERFAKFGNLTVIDPDRNNLDSESDKNPGFDVDADSVAYIIYTSGSTGKPKGVMNTHRGIMNRLLWMQDDLNIQKGSVFIQKTPVVFDVSVWELLLPLITGSTMTIARPQGHKDQEYLYELIKKNHVSVIHFVPSMLSVFLSGIKEEQAKHFTTLQDVICSGEALKSSTVNQFKALFPHINLRNYYGPTEAAIDVTALNLRDYEGKVVSIGKPVANTDIYIVDVYGRLLPQGSIGELCIGGVQVAEGYLNRPQLNTEKFVENRFGRPGKLYRTGDLARWMPSGNLEYLGRIDDQVKLRGYRIELGEISNVLDNYESIRESVVLLRQRGKEQYLVAYYVSDQAHETTLLKSHLKGFLPDYMIPEFYVHMEALPLTRNGKLNKRELPEFTILTKDYVAPEDEIEEKLVVLWSSLLELPKENISVTMDFFELGGHSIKLMTLRSSLKREFGVEIPLKYLFKGLTVRNLRSYLSAFQKVADSETKEVISI</sequence>
<comment type="similarity">
    <text evidence="5">In the C-terminal section; belongs to the NRP synthetase family.</text>
</comment>
<evidence type="ECO:0000313" key="9">
    <source>
        <dbReference type="Proteomes" id="UP000614216"/>
    </source>
</evidence>
<dbReference type="GO" id="GO:0031177">
    <property type="term" value="F:phosphopantetheine binding"/>
    <property type="evidence" value="ECO:0007669"/>
    <property type="project" value="InterPro"/>
</dbReference>
<dbReference type="Gene3D" id="3.30.70.250">
    <property type="entry name" value="Malonyl-CoA ACP transacylase, ACP-binding"/>
    <property type="match status" value="1"/>
</dbReference>
<dbReference type="InterPro" id="IPR032821">
    <property type="entry name" value="PKS_assoc"/>
</dbReference>
<feature type="domain" description="Carrier" evidence="6">
    <location>
        <begin position="3948"/>
        <end position="4025"/>
    </location>
</feature>
<dbReference type="InterPro" id="IPR014043">
    <property type="entry name" value="Acyl_transferase_dom"/>
</dbReference>
<evidence type="ECO:0000256" key="4">
    <source>
        <dbReference type="ARBA" id="ARBA00022679"/>
    </source>
</evidence>
<dbReference type="InterPro" id="IPR018201">
    <property type="entry name" value="Ketoacyl_synth_AS"/>
</dbReference>
<dbReference type="EMBL" id="JAEUGD010000067">
    <property type="protein sequence ID" value="MBL6449613.1"/>
    <property type="molecule type" value="Genomic_DNA"/>
</dbReference>
<dbReference type="PROSITE" id="PS52004">
    <property type="entry name" value="KS3_2"/>
    <property type="match status" value="1"/>
</dbReference>
<dbReference type="NCBIfam" id="TIGR01720">
    <property type="entry name" value="NRPS-para261"/>
    <property type="match status" value="1"/>
</dbReference>
<dbReference type="InterPro" id="IPR016039">
    <property type="entry name" value="Thiolase-like"/>
</dbReference>
<dbReference type="InterPro" id="IPR001227">
    <property type="entry name" value="Ac_transferase_dom_sf"/>
</dbReference>
<evidence type="ECO:0000256" key="2">
    <source>
        <dbReference type="ARBA" id="ARBA00022450"/>
    </source>
</evidence>
<dbReference type="Gene3D" id="3.30.70.3290">
    <property type="match status" value="1"/>
</dbReference>
<dbReference type="Pfam" id="PF00501">
    <property type="entry name" value="AMP-binding"/>
    <property type="match status" value="2"/>
</dbReference>
<dbReference type="PANTHER" id="PTHR45527">
    <property type="entry name" value="NONRIBOSOMAL PEPTIDE SYNTHETASE"/>
    <property type="match status" value="1"/>
</dbReference>
<keyword evidence="9" id="KW-1185">Reference proteome</keyword>
<accession>A0A937KGX1</accession>
<dbReference type="CDD" id="cd19531">
    <property type="entry name" value="LCL_NRPS-like"/>
    <property type="match status" value="1"/>
</dbReference>
<dbReference type="SUPFAM" id="SSF52151">
    <property type="entry name" value="FabD/lysophospholipase-like"/>
    <property type="match status" value="1"/>
</dbReference>
<dbReference type="PROSITE" id="PS00606">
    <property type="entry name" value="KS3_1"/>
    <property type="match status" value="1"/>
</dbReference>